<evidence type="ECO:0000259" key="2">
    <source>
        <dbReference type="Pfam" id="PF13550"/>
    </source>
</evidence>
<proteinExistence type="predicted"/>
<evidence type="ECO:0000313" key="4">
    <source>
        <dbReference type="EMBL" id="EPX84562.1"/>
    </source>
</evidence>
<sequence>MFSLTAQGNAARLEQAIPVQYGRLRVQPDFAAAPWAETAGNEQFLYCLYCLGAGEYEIERIEIGEVPVESFGEVAVEVVPPGGQVTLFPTAVDTSPLVSGQELRARARLSYTRSGATLIVTEAQHRRASGQTVRLSADGEPELFAAIGVIPDDDTWTVEAPGWTAAAGEMDVDSVLGGETGFPAVPAGAVATRLAVDLIWPGGLYATDSRGRLAERATTVRIEARPITDAGNPSGDWVLLGEATLRDKTRTPQRRSWVWNAPAPGQRWAVRAWRTDVRSAAETDAHDVHWGALRGYRADPQNWPPVTLIAMRMRATGNLARQASRQVYVTATRKLPVWTGSGWTAPQPTRSIAWALADMARNADYGPGLPDARIDLAGLAALDALWTARGDVCDIRLADAGSWWDAAGRVAAAGRARMLMQGGRLRAVRDGPDTVPVALFSQHNIVEGSFSIDWLMPAPGTADAVEVSYLDATTWQPERVIANLGNATPVRPATIRLDAVTSRAQALREGLYHAACNRYRRRVIHFATEMEGFIPAPGDLIAVQHDLVGWGASAEVVAWNAAARRLTLSEPLDWSGDGHVIGLRRRDGSLAGPFAARRGATDREAVLAADPDITPDTGQGRLRTHAIFGRSWTETARAKVASVRPRDALTVEIEAVVEDPAVHTAETGRTPRPIRPGRLPRLPDAPAVTDLRISLSPDAMAHLAWRPAPGATHYEIEMAEGASGRSPPPAGPARPRPPPPRSCCARPTGRGPGSESAPSAGRPVPGSRRRPASPGPFSGSPARTTASNTSGPVAAVRSSGTPSPMSSGPISETPYDHASRRRRVPDRADGCAISL</sequence>
<dbReference type="Pfam" id="PF24801">
    <property type="entry name" value="FNIII-A_GpJ"/>
    <property type="match status" value="1"/>
</dbReference>
<dbReference type="STRING" id="1123069.ruthe_02107"/>
<name>S9QY94_9RHOB</name>
<feature type="compositionally biased region" description="Pro residues" evidence="1">
    <location>
        <begin position="726"/>
        <end position="741"/>
    </location>
</feature>
<protein>
    <submittedName>
        <fullName evidence="4">Putative phage tail protein</fullName>
    </submittedName>
</protein>
<evidence type="ECO:0000313" key="5">
    <source>
        <dbReference type="Proteomes" id="UP000015346"/>
    </source>
</evidence>
<dbReference type="InterPro" id="IPR032876">
    <property type="entry name" value="J_dom"/>
</dbReference>
<dbReference type="HOGENOM" id="CLU_008822_0_0_5"/>
<comment type="caution">
    <text evidence="4">The sequence shown here is derived from an EMBL/GenBank/DDBJ whole genome shotgun (WGS) entry which is preliminary data.</text>
</comment>
<dbReference type="OrthoDB" id="7349961at2"/>
<feature type="domain" description="Tip attachment protein J" evidence="2">
    <location>
        <begin position="409"/>
        <end position="549"/>
    </location>
</feature>
<dbReference type="Proteomes" id="UP000015346">
    <property type="component" value="Unassembled WGS sequence"/>
</dbReference>
<evidence type="ECO:0000259" key="3">
    <source>
        <dbReference type="Pfam" id="PF24801"/>
    </source>
</evidence>
<reference evidence="4 5" key="1">
    <citation type="journal article" date="2013" name="Stand. Genomic Sci.">
        <title>Genome sequence of the reddish-pigmented Rubellimicrobium thermophilum type strain (DSM 16684(T)), a member of the Roseobacter clade.</title>
        <authorList>
            <person name="Fiebig A."/>
            <person name="Riedel T."/>
            <person name="Gronow S."/>
            <person name="Petersen J."/>
            <person name="Klenk H.P."/>
            <person name="Goker M."/>
        </authorList>
    </citation>
    <scope>NUCLEOTIDE SEQUENCE [LARGE SCALE GENOMIC DNA]</scope>
    <source>
        <strain evidence="4 5">DSM 16684</strain>
    </source>
</reference>
<evidence type="ECO:0000256" key="1">
    <source>
        <dbReference type="SAM" id="MobiDB-lite"/>
    </source>
</evidence>
<accession>S9QY94</accession>
<keyword evidence="5" id="KW-1185">Reference proteome</keyword>
<dbReference type="PATRIC" id="fig|1123069.3.peg.2082"/>
<feature type="region of interest" description="Disordered" evidence="1">
    <location>
        <begin position="720"/>
        <end position="835"/>
    </location>
</feature>
<dbReference type="EMBL" id="AOLV01000021">
    <property type="protein sequence ID" value="EPX84562.1"/>
    <property type="molecule type" value="Genomic_DNA"/>
</dbReference>
<dbReference type="Pfam" id="PF13550">
    <property type="entry name" value="Phage-tail_3"/>
    <property type="match status" value="1"/>
</dbReference>
<dbReference type="NCBIfam" id="NF040662">
    <property type="entry name" value="attach_TipJ_rel"/>
    <property type="match status" value="1"/>
</dbReference>
<dbReference type="RefSeq" id="WP_021098191.1">
    <property type="nucleotide sequence ID" value="NZ_KE557321.1"/>
</dbReference>
<feature type="compositionally biased region" description="Low complexity" evidence="1">
    <location>
        <begin position="798"/>
        <end position="811"/>
    </location>
</feature>
<dbReference type="InterPro" id="IPR055385">
    <property type="entry name" value="GpJ_HDII-ins2"/>
</dbReference>
<organism evidence="4 5">
    <name type="scientific">Rubellimicrobium thermophilum DSM 16684</name>
    <dbReference type="NCBI Taxonomy" id="1123069"/>
    <lineage>
        <taxon>Bacteria</taxon>
        <taxon>Pseudomonadati</taxon>
        <taxon>Pseudomonadota</taxon>
        <taxon>Alphaproteobacteria</taxon>
        <taxon>Rhodobacterales</taxon>
        <taxon>Roseobacteraceae</taxon>
        <taxon>Rubellimicrobium</taxon>
    </lineage>
</organism>
<gene>
    <name evidence="4" type="ORF">ruthe_02107</name>
</gene>
<feature type="domain" description="Tip attachment protein J HDII-ins2" evidence="3">
    <location>
        <begin position="191"/>
        <end position="296"/>
    </location>
</feature>
<feature type="region of interest" description="Disordered" evidence="1">
    <location>
        <begin position="662"/>
        <end position="683"/>
    </location>
</feature>
<feature type="compositionally biased region" description="Low complexity" evidence="1">
    <location>
        <begin position="667"/>
        <end position="682"/>
    </location>
</feature>
<dbReference type="AlphaFoldDB" id="S9QY94"/>